<comment type="caution">
    <text evidence="1">The sequence shown here is derived from an EMBL/GenBank/DDBJ whole genome shotgun (WGS) entry which is preliminary data.</text>
</comment>
<evidence type="ECO:0000313" key="2">
    <source>
        <dbReference type="Proteomes" id="UP001163321"/>
    </source>
</evidence>
<organism evidence="1 2">
    <name type="scientific">Peronosclerospora sorghi</name>
    <dbReference type="NCBI Taxonomy" id="230839"/>
    <lineage>
        <taxon>Eukaryota</taxon>
        <taxon>Sar</taxon>
        <taxon>Stramenopiles</taxon>
        <taxon>Oomycota</taxon>
        <taxon>Peronosporomycetes</taxon>
        <taxon>Peronosporales</taxon>
        <taxon>Peronosporaceae</taxon>
        <taxon>Peronosclerospora</taxon>
    </lineage>
</organism>
<evidence type="ECO:0000313" key="1">
    <source>
        <dbReference type="EMBL" id="KAI9909108.1"/>
    </source>
</evidence>
<keyword evidence="2" id="KW-1185">Reference proteome</keyword>
<dbReference type="Proteomes" id="UP001163321">
    <property type="component" value="Chromosome 7"/>
</dbReference>
<proteinExistence type="predicted"/>
<accession>A0ACC0VTN7</accession>
<sequence length="65" mass="7176">MYRSNTATPAHRLDPTSIERICGPGLLVYRIAPGFCAVVVFPETCQTYKGANTTESLCWIKRASL</sequence>
<reference evidence="1 2" key="1">
    <citation type="journal article" date="2022" name="bioRxiv">
        <title>The genome of the oomycete Peronosclerospora sorghi, a cosmopolitan pathogen of maize and sorghum, is inflated with dispersed pseudogenes.</title>
        <authorList>
            <person name="Fletcher K."/>
            <person name="Martin F."/>
            <person name="Isakeit T."/>
            <person name="Cavanaugh K."/>
            <person name="Magill C."/>
            <person name="Michelmore R."/>
        </authorList>
    </citation>
    <scope>NUCLEOTIDE SEQUENCE [LARGE SCALE GENOMIC DNA]</scope>
    <source>
        <strain evidence="1">P6</strain>
    </source>
</reference>
<dbReference type="EMBL" id="CM047586">
    <property type="protein sequence ID" value="KAI9909108.1"/>
    <property type="molecule type" value="Genomic_DNA"/>
</dbReference>
<name>A0ACC0VTN7_9STRA</name>
<gene>
    <name evidence="1" type="ORF">PsorP6_014680</name>
</gene>
<protein>
    <submittedName>
        <fullName evidence="1">Uncharacterized protein</fullName>
    </submittedName>
</protein>